<dbReference type="GO" id="GO:0012505">
    <property type="term" value="C:endomembrane system"/>
    <property type="evidence" value="ECO:0007669"/>
    <property type="project" value="UniProtKB-SubCell"/>
</dbReference>
<keyword evidence="4 7" id="KW-0812">Transmembrane</keyword>
<accession>A0A6G6IZ49</accession>
<dbReference type="EMBL" id="CP049140">
    <property type="protein sequence ID" value="QIE88264.1"/>
    <property type="molecule type" value="Genomic_DNA"/>
</dbReference>
<comment type="similarity">
    <text evidence="3">Belongs to the peptidase M50B family.</text>
</comment>
<feature type="transmembrane region" description="Helical" evidence="7">
    <location>
        <begin position="206"/>
        <end position="225"/>
    </location>
</feature>
<gene>
    <name evidence="9" type="ORF">G5B91_19100</name>
</gene>
<dbReference type="KEGG" id="pnt:G5B91_19100"/>
<dbReference type="SUPFAM" id="SSF111369">
    <property type="entry name" value="HlyD-like secretion proteins"/>
    <property type="match status" value="1"/>
</dbReference>
<evidence type="ECO:0000313" key="9">
    <source>
        <dbReference type="EMBL" id="QIE88264.1"/>
    </source>
</evidence>
<dbReference type="Pfam" id="PF02163">
    <property type="entry name" value="Peptidase_M50"/>
    <property type="match status" value="1"/>
</dbReference>
<evidence type="ECO:0000256" key="3">
    <source>
        <dbReference type="ARBA" id="ARBA00007931"/>
    </source>
</evidence>
<dbReference type="GO" id="GO:0005737">
    <property type="term" value="C:cytoplasm"/>
    <property type="evidence" value="ECO:0007669"/>
    <property type="project" value="TreeGrafter"/>
</dbReference>
<evidence type="ECO:0000259" key="8">
    <source>
        <dbReference type="Pfam" id="PF02163"/>
    </source>
</evidence>
<feature type="transmembrane region" description="Helical" evidence="7">
    <location>
        <begin position="241"/>
        <end position="262"/>
    </location>
</feature>
<dbReference type="GO" id="GO:0016020">
    <property type="term" value="C:membrane"/>
    <property type="evidence" value="ECO:0007669"/>
    <property type="project" value="InterPro"/>
</dbReference>
<name>A0A6G6IZ49_PSENT</name>
<evidence type="ECO:0000313" key="10">
    <source>
        <dbReference type="Proteomes" id="UP000501063"/>
    </source>
</evidence>
<dbReference type="Proteomes" id="UP000501063">
    <property type="component" value="Chromosome"/>
</dbReference>
<evidence type="ECO:0000256" key="7">
    <source>
        <dbReference type="SAM" id="Phobius"/>
    </source>
</evidence>
<comment type="cofactor">
    <cofactor evidence="1">
        <name>Zn(2+)</name>
        <dbReference type="ChEBI" id="CHEBI:29105"/>
    </cofactor>
</comment>
<dbReference type="GO" id="GO:0031293">
    <property type="term" value="P:membrane protein intracellular domain proteolysis"/>
    <property type="evidence" value="ECO:0007669"/>
    <property type="project" value="TreeGrafter"/>
</dbReference>
<feature type="transmembrane region" description="Helical" evidence="7">
    <location>
        <begin position="174"/>
        <end position="194"/>
    </location>
</feature>
<feature type="transmembrane region" description="Helical" evidence="7">
    <location>
        <begin position="274"/>
        <end position="294"/>
    </location>
</feature>
<evidence type="ECO:0000256" key="5">
    <source>
        <dbReference type="ARBA" id="ARBA00022989"/>
    </source>
</evidence>
<evidence type="ECO:0000256" key="1">
    <source>
        <dbReference type="ARBA" id="ARBA00001947"/>
    </source>
</evidence>
<keyword evidence="6 7" id="KW-0472">Membrane</keyword>
<evidence type="ECO:0000256" key="4">
    <source>
        <dbReference type="ARBA" id="ARBA00022692"/>
    </source>
</evidence>
<feature type="transmembrane region" description="Helical" evidence="7">
    <location>
        <begin position="412"/>
        <end position="430"/>
    </location>
</feature>
<sequence length="697" mass="77424">MVLPALRADLQLSPGAPALDGSPQWTLADPLRGRYFKLGVAAMRLLRHWALGDPQRVLRAANSEGGDLLGEQELQQLLTFLRQQDLISSADGEQRSSYGQKAALQRHGLWKSLLHQYLFFRIPLWRPDAFLNRAWPWLARHGGPLLRISLPLTLGLGLLLVARDWDRFLATFPHLFSFGGALAFGVALLFAKLCHEFGHAFMAKRAGCRVQSMGVAFMVMLPLFYTDVSDAWRVNDRRSRLLIGAGGVLAELTLACVALLAWSLLPDGPLRTSAFMLASATWVTTLLVNLNPFMRFDGYFLLSDLLGVENLQGRAFALCRWRLREALFDYGDPMPEPWPDGLRWRLLLWGYGSWLWRAALFLGIALTVYHLFFKVLGIFLMLVELVWFIGLPIWRELREWWQRRGQAQPGRLFLGAAGLAALLLVLLVPWRGSVEIPAVLEATRASALHAPLAAMLKRIVVSDGQSVAAGELLLELESPDLAARQSITRREIEITQLQLRRQAGRSETAADIGVLEQRLAEAVAEYRGLAAQRERLEIRAPHAGVVRDLLPELVPGLWLSPRQVLARVVEPSVRLRGYVAEQAVWRVEPGAVGRFVADDPSRPALPVRLESVDATGTSHLDLEALASDRQGPIAVQRDGEGRAQPVQGQYAVRLSADQAVELTQPVRGEVVLDANGESPLSAIWRRLAALGVRESGF</sequence>
<protein>
    <submittedName>
        <fullName evidence="9">Biotin/lipoyl-binding protein</fullName>
    </submittedName>
</protein>
<organism evidence="9 10">
    <name type="scientific">Pseudomonas nitroreducens</name>
    <dbReference type="NCBI Taxonomy" id="46680"/>
    <lineage>
        <taxon>Bacteria</taxon>
        <taxon>Pseudomonadati</taxon>
        <taxon>Pseudomonadota</taxon>
        <taxon>Gammaproteobacteria</taxon>
        <taxon>Pseudomonadales</taxon>
        <taxon>Pseudomonadaceae</taxon>
        <taxon>Pseudomonas</taxon>
    </lineage>
</organism>
<reference evidence="9 10" key="1">
    <citation type="submission" date="2020-02" db="EMBL/GenBank/DDBJ databases">
        <title>Integrative conjugative elements (ICEs) and plasmids drive adaptation of Pseudomonas nitroreducens strain HBP1 to wastewater environment.</title>
        <authorList>
            <person name="Sentchilo V."/>
            <person name="Carraro N."/>
            <person name="Bertelli C."/>
            <person name="van der Meer J.R."/>
        </authorList>
    </citation>
    <scope>NUCLEOTIDE SEQUENCE [LARGE SCALE GENOMIC DNA]</scope>
    <source>
        <strain evidence="9 10">HBP1</strain>
    </source>
</reference>
<proteinExistence type="inferred from homology"/>
<feature type="transmembrane region" description="Helical" evidence="7">
    <location>
        <begin position="358"/>
        <end position="391"/>
    </location>
</feature>
<dbReference type="PANTHER" id="PTHR13325:SF3">
    <property type="entry name" value="MEMBRANE-BOUND TRANSCRIPTION FACTOR SITE-2 PROTEASE"/>
    <property type="match status" value="1"/>
</dbReference>
<dbReference type="CDD" id="cd05709">
    <property type="entry name" value="S2P-M50"/>
    <property type="match status" value="1"/>
</dbReference>
<keyword evidence="5 7" id="KW-1133">Transmembrane helix</keyword>
<evidence type="ECO:0000256" key="2">
    <source>
        <dbReference type="ARBA" id="ARBA00004127"/>
    </source>
</evidence>
<dbReference type="InterPro" id="IPR001193">
    <property type="entry name" value="MBTPS2"/>
</dbReference>
<feature type="domain" description="Peptidase M50" evidence="8">
    <location>
        <begin position="184"/>
        <end position="263"/>
    </location>
</feature>
<comment type="subcellular location">
    <subcellularLocation>
        <location evidence="2">Endomembrane system</location>
        <topology evidence="2">Multi-pass membrane protein</topology>
    </subcellularLocation>
</comment>
<dbReference type="AlphaFoldDB" id="A0A6G6IZ49"/>
<dbReference type="PANTHER" id="PTHR13325">
    <property type="entry name" value="PROTEASE M50 MEMBRANE-BOUND TRANSCRIPTION FACTOR SITE 2 PROTEASE"/>
    <property type="match status" value="1"/>
</dbReference>
<evidence type="ECO:0000256" key="6">
    <source>
        <dbReference type="ARBA" id="ARBA00023136"/>
    </source>
</evidence>
<dbReference type="InterPro" id="IPR008915">
    <property type="entry name" value="Peptidase_M50"/>
</dbReference>
<feature type="transmembrane region" description="Helical" evidence="7">
    <location>
        <begin position="145"/>
        <end position="162"/>
    </location>
</feature>
<dbReference type="RefSeq" id="WP_038803649.1">
    <property type="nucleotide sequence ID" value="NZ_CP049140.1"/>
</dbReference>
<dbReference type="GO" id="GO:0004222">
    <property type="term" value="F:metalloendopeptidase activity"/>
    <property type="evidence" value="ECO:0007669"/>
    <property type="project" value="InterPro"/>
</dbReference>